<dbReference type="SUPFAM" id="SSF52540">
    <property type="entry name" value="P-loop containing nucleoside triphosphate hydrolases"/>
    <property type="match status" value="1"/>
</dbReference>
<keyword evidence="9 10" id="KW-0342">GTP-binding</keyword>
<proteinExistence type="inferred from homology"/>
<dbReference type="AlphaFoldDB" id="A0A4S3KPB0"/>
<dbReference type="Proteomes" id="UP000307749">
    <property type="component" value="Unassembled WGS sequence"/>
</dbReference>
<feature type="domain" description="CP-type G" evidence="13">
    <location>
        <begin position="102"/>
        <end position="261"/>
    </location>
</feature>
<reference evidence="14 15" key="1">
    <citation type="submission" date="2017-02" db="EMBL/GenBank/DDBJ databases">
        <title>Whole genome sequencing of Metallibacterium scheffleri DSM 24874 (T).</title>
        <authorList>
            <person name="Kumar S."/>
            <person name="Patil P."/>
            <person name="Patil P.B."/>
        </authorList>
    </citation>
    <scope>NUCLEOTIDE SEQUENCE [LARGE SCALE GENOMIC DNA]</scope>
    <source>
        <strain evidence="14 15">DSM 24874</strain>
    </source>
</reference>
<protein>
    <recommendedName>
        <fullName evidence="10">Small ribosomal subunit biogenesis GTPase RsgA</fullName>
        <ecNumber evidence="10">3.6.1.-</ecNumber>
    </recommendedName>
</protein>
<feature type="binding site" evidence="10">
    <location>
        <position position="282"/>
    </location>
    <ligand>
        <name>Zn(2+)</name>
        <dbReference type="ChEBI" id="CHEBI:29105"/>
    </ligand>
</feature>
<keyword evidence="8 10" id="KW-0694">RNA-binding</keyword>
<evidence type="ECO:0000256" key="9">
    <source>
        <dbReference type="ARBA" id="ARBA00023134"/>
    </source>
</evidence>
<keyword evidence="1 10" id="KW-0963">Cytoplasm</keyword>
<evidence type="ECO:0000256" key="8">
    <source>
        <dbReference type="ARBA" id="ARBA00022884"/>
    </source>
</evidence>
<dbReference type="Gene3D" id="1.10.40.50">
    <property type="entry name" value="Probable gtpase engc, domain 3"/>
    <property type="match status" value="1"/>
</dbReference>
<feature type="compositionally biased region" description="Basic and acidic residues" evidence="11">
    <location>
        <begin position="331"/>
        <end position="340"/>
    </location>
</feature>
<organism evidence="14 15">
    <name type="scientific">Metallibacterium scheffleri</name>
    <dbReference type="NCBI Taxonomy" id="993689"/>
    <lineage>
        <taxon>Bacteria</taxon>
        <taxon>Pseudomonadati</taxon>
        <taxon>Pseudomonadota</taxon>
        <taxon>Gammaproteobacteria</taxon>
        <taxon>Lysobacterales</taxon>
        <taxon>Rhodanobacteraceae</taxon>
        <taxon>Metallibacterium</taxon>
    </lineage>
</organism>
<evidence type="ECO:0000256" key="1">
    <source>
        <dbReference type="ARBA" id="ARBA00022490"/>
    </source>
</evidence>
<comment type="caution">
    <text evidence="14">The sequence shown here is derived from an EMBL/GenBank/DDBJ whole genome shotgun (WGS) entry which is preliminary data.</text>
</comment>
<feature type="domain" description="EngC GTPase" evidence="12">
    <location>
        <begin position="111"/>
        <end position="259"/>
    </location>
</feature>
<keyword evidence="2 10" id="KW-0690">Ribosome biogenesis</keyword>
<dbReference type="PROSITE" id="PS50936">
    <property type="entry name" value="ENGC_GTPASE"/>
    <property type="match status" value="1"/>
</dbReference>
<dbReference type="InterPro" id="IPR030378">
    <property type="entry name" value="G_CP_dom"/>
</dbReference>
<accession>A0A4S3KPB0</accession>
<feature type="binding site" evidence="10">
    <location>
        <begin position="203"/>
        <end position="211"/>
    </location>
    <ligand>
        <name>GTP</name>
        <dbReference type="ChEBI" id="CHEBI:37565"/>
    </ligand>
</feature>
<evidence type="ECO:0000256" key="5">
    <source>
        <dbReference type="ARBA" id="ARBA00022741"/>
    </source>
</evidence>
<keyword evidence="15" id="KW-1185">Reference proteome</keyword>
<dbReference type="EC" id="3.6.1.-" evidence="10"/>
<dbReference type="GO" id="GO:0005737">
    <property type="term" value="C:cytoplasm"/>
    <property type="evidence" value="ECO:0007669"/>
    <property type="project" value="UniProtKB-SubCell"/>
</dbReference>
<keyword evidence="5 10" id="KW-0547">Nucleotide-binding</keyword>
<dbReference type="RefSeq" id="WP_081125952.1">
    <property type="nucleotide sequence ID" value="NZ_LDOS01000001.1"/>
</dbReference>
<sequence length="351" mass="37488">MHTFDPFAALVAVGWPPAQPWPALAAAQRVARVAAQHRAGYVLHDGRESFKAQPAPGFLRRSLTPEQRPVVGDFVILADGRPPHIIEILPRRSLLSRAAAGERYARQPIAANVDTVCVLMGLDGDFNPARIQRYLALIEGSGAQALILLSKADVHPGHAAQLAALRAALPADASALAINAKDATLGDQLASWLQPGATLALVGSSGAGKSTLTNTLLGHAAQATAAVRAHDSRGRHTTTHRALLPLPGGACLIDTPGMRELKLTGDEDLAQYADIEALAGQCRFSDCAHGNEPGCAVRDALDSGELNPARWRSYLKLSSEREQQEAALEAQLRRHADPRPSRVLGRRQRER</sequence>
<feature type="binding site" evidence="10">
    <location>
        <position position="287"/>
    </location>
    <ligand>
        <name>Zn(2+)</name>
        <dbReference type="ChEBI" id="CHEBI:29105"/>
    </ligand>
</feature>
<dbReference type="GO" id="GO:0042274">
    <property type="term" value="P:ribosomal small subunit biogenesis"/>
    <property type="evidence" value="ECO:0007669"/>
    <property type="project" value="UniProtKB-UniRule"/>
</dbReference>
<feature type="binding site" evidence="10">
    <location>
        <position position="289"/>
    </location>
    <ligand>
        <name>Zn(2+)</name>
        <dbReference type="ChEBI" id="CHEBI:29105"/>
    </ligand>
</feature>
<dbReference type="GO" id="GO:0003924">
    <property type="term" value="F:GTPase activity"/>
    <property type="evidence" value="ECO:0007669"/>
    <property type="project" value="UniProtKB-UniRule"/>
</dbReference>
<dbReference type="GO" id="GO:0046872">
    <property type="term" value="F:metal ion binding"/>
    <property type="evidence" value="ECO:0007669"/>
    <property type="project" value="UniProtKB-KW"/>
</dbReference>
<comment type="similarity">
    <text evidence="10">Belongs to the TRAFAC class YlqF/YawG GTPase family. RsgA subfamily.</text>
</comment>
<feature type="binding site" evidence="10">
    <location>
        <position position="295"/>
    </location>
    <ligand>
        <name>Zn(2+)</name>
        <dbReference type="ChEBI" id="CHEBI:29105"/>
    </ligand>
</feature>
<dbReference type="InterPro" id="IPR004881">
    <property type="entry name" value="Ribosome_biogen_GTPase_RsgA"/>
</dbReference>
<dbReference type="STRING" id="993689.GCA_002077135_00525"/>
<keyword evidence="4 10" id="KW-0699">rRNA-binding</keyword>
<dbReference type="Pfam" id="PF03193">
    <property type="entry name" value="RsgA_GTPase"/>
    <property type="match status" value="1"/>
</dbReference>
<evidence type="ECO:0000313" key="14">
    <source>
        <dbReference type="EMBL" id="THD10813.1"/>
    </source>
</evidence>
<evidence type="ECO:0000256" key="6">
    <source>
        <dbReference type="ARBA" id="ARBA00022801"/>
    </source>
</evidence>
<feature type="binding site" evidence="10">
    <location>
        <begin position="150"/>
        <end position="153"/>
    </location>
    <ligand>
        <name>GTP</name>
        <dbReference type="ChEBI" id="CHEBI:37565"/>
    </ligand>
</feature>
<comment type="subunit">
    <text evidence="10">Monomer. Associates with 30S ribosomal subunit, binds 16S rRNA.</text>
</comment>
<dbReference type="OrthoDB" id="9809485at2"/>
<evidence type="ECO:0000256" key="4">
    <source>
        <dbReference type="ARBA" id="ARBA00022730"/>
    </source>
</evidence>
<dbReference type="NCBIfam" id="TIGR00157">
    <property type="entry name" value="ribosome small subunit-dependent GTPase A"/>
    <property type="match status" value="1"/>
</dbReference>
<comment type="cofactor">
    <cofactor evidence="10">
        <name>Zn(2+)</name>
        <dbReference type="ChEBI" id="CHEBI:29105"/>
    </cofactor>
    <text evidence="10">Binds 1 zinc ion per subunit.</text>
</comment>
<dbReference type="HAMAP" id="MF_01820">
    <property type="entry name" value="GTPase_RsgA"/>
    <property type="match status" value="1"/>
</dbReference>
<keyword evidence="7 10" id="KW-0862">Zinc</keyword>
<dbReference type="Gene3D" id="3.40.50.300">
    <property type="entry name" value="P-loop containing nucleotide triphosphate hydrolases"/>
    <property type="match status" value="1"/>
</dbReference>
<dbReference type="PROSITE" id="PS51721">
    <property type="entry name" value="G_CP"/>
    <property type="match status" value="1"/>
</dbReference>
<feature type="region of interest" description="Disordered" evidence="11">
    <location>
        <begin position="326"/>
        <end position="351"/>
    </location>
</feature>
<evidence type="ECO:0000256" key="10">
    <source>
        <dbReference type="HAMAP-Rule" id="MF_01820"/>
    </source>
</evidence>
<comment type="function">
    <text evidence="10">One of several proteins that assist in the late maturation steps of the functional core of the 30S ribosomal subunit. Helps release RbfA from mature subunits. May play a role in the assembly of ribosomal proteins into the subunit. Circularly permuted GTPase that catalyzes slow GTP hydrolysis, GTPase activity is stimulated by the 30S ribosomal subunit.</text>
</comment>
<dbReference type="InterPro" id="IPR027417">
    <property type="entry name" value="P-loop_NTPase"/>
</dbReference>
<evidence type="ECO:0000256" key="11">
    <source>
        <dbReference type="SAM" id="MobiDB-lite"/>
    </source>
</evidence>
<dbReference type="EMBL" id="MWQO01000021">
    <property type="protein sequence ID" value="THD10813.1"/>
    <property type="molecule type" value="Genomic_DNA"/>
</dbReference>
<dbReference type="CDD" id="cd01854">
    <property type="entry name" value="YjeQ_EngC"/>
    <property type="match status" value="1"/>
</dbReference>
<name>A0A4S3KPB0_9GAMM</name>
<dbReference type="GO" id="GO:0019843">
    <property type="term" value="F:rRNA binding"/>
    <property type="evidence" value="ECO:0007669"/>
    <property type="project" value="UniProtKB-KW"/>
</dbReference>
<comment type="subcellular location">
    <subcellularLocation>
        <location evidence="10">Cytoplasm</location>
    </subcellularLocation>
</comment>
<dbReference type="InterPro" id="IPR010914">
    <property type="entry name" value="RsgA_GTPase_dom"/>
</dbReference>
<keyword evidence="3 10" id="KW-0479">Metal-binding</keyword>
<evidence type="ECO:0000313" key="15">
    <source>
        <dbReference type="Proteomes" id="UP000307749"/>
    </source>
</evidence>
<keyword evidence="6 10" id="KW-0378">Hydrolase</keyword>
<evidence type="ECO:0000256" key="7">
    <source>
        <dbReference type="ARBA" id="ARBA00022833"/>
    </source>
</evidence>
<dbReference type="PANTHER" id="PTHR32120:SF10">
    <property type="entry name" value="SMALL RIBOSOMAL SUBUNIT BIOGENESIS GTPASE RSGA"/>
    <property type="match status" value="1"/>
</dbReference>
<evidence type="ECO:0000256" key="2">
    <source>
        <dbReference type="ARBA" id="ARBA00022517"/>
    </source>
</evidence>
<evidence type="ECO:0000259" key="13">
    <source>
        <dbReference type="PROSITE" id="PS51721"/>
    </source>
</evidence>
<evidence type="ECO:0000256" key="3">
    <source>
        <dbReference type="ARBA" id="ARBA00022723"/>
    </source>
</evidence>
<gene>
    <name evidence="10" type="primary">rsgA</name>
    <name evidence="14" type="ORF">B1806_06750</name>
</gene>
<dbReference type="PANTHER" id="PTHR32120">
    <property type="entry name" value="SMALL RIBOSOMAL SUBUNIT BIOGENESIS GTPASE RSGA"/>
    <property type="match status" value="1"/>
</dbReference>
<dbReference type="GO" id="GO:0005525">
    <property type="term" value="F:GTP binding"/>
    <property type="evidence" value="ECO:0007669"/>
    <property type="project" value="UniProtKB-UniRule"/>
</dbReference>
<evidence type="ECO:0000259" key="12">
    <source>
        <dbReference type="PROSITE" id="PS50936"/>
    </source>
</evidence>